<evidence type="ECO:0000313" key="7">
    <source>
        <dbReference type="EMBL" id="NSX53211.1"/>
    </source>
</evidence>
<dbReference type="PANTHER" id="PTHR23519:SF1">
    <property type="entry name" value="AUTOPHAGY-RELATED PROTEIN 22"/>
    <property type="match status" value="1"/>
</dbReference>
<keyword evidence="4 6" id="KW-1133">Transmembrane helix</keyword>
<evidence type="ECO:0000256" key="3">
    <source>
        <dbReference type="ARBA" id="ARBA00022692"/>
    </source>
</evidence>
<dbReference type="InterPro" id="IPR036259">
    <property type="entry name" value="MFS_trans_sf"/>
</dbReference>
<feature type="transmembrane region" description="Helical" evidence="6">
    <location>
        <begin position="21"/>
        <end position="41"/>
    </location>
</feature>
<keyword evidence="3 6" id="KW-0812">Transmembrane</keyword>
<gene>
    <name evidence="7" type="ORF">HRQ87_00170</name>
</gene>
<comment type="subcellular location">
    <subcellularLocation>
        <location evidence="1">Endomembrane system</location>
        <topology evidence="1">Multi-pass membrane protein</topology>
    </subcellularLocation>
</comment>
<feature type="transmembrane region" description="Helical" evidence="6">
    <location>
        <begin position="328"/>
        <end position="350"/>
    </location>
</feature>
<dbReference type="PANTHER" id="PTHR23519">
    <property type="entry name" value="AUTOPHAGY-RELATED PROTEIN 22"/>
    <property type="match status" value="1"/>
</dbReference>
<organism evidence="7 8">
    <name type="scientific">Parasulfitobacter algicola</name>
    <dbReference type="NCBI Taxonomy" id="2614809"/>
    <lineage>
        <taxon>Bacteria</taxon>
        <taxon>Pseudomonadati</taxon>
        <taxon>Pseudomonadota</taxon>
        <taxon>Alphaproteobacteria</taxon>
        <taxon>Rhodobacterales</taxon>
        <taxon>Roseobacteraceae</taxon>
        <taxon>Parasulfitobacter</taxon>
    </lineage>
</organism>
<dbReference type="Gene3D" id="1.20.1250.20">
    <property type="entry name" value="MFS general substrate transporter like domains"/>
    <property type="match status" value="1"/>
</dbReference>
<evidence type="ECO:0000256" key="6">
    <source>
        <dbReference type="SAM" id="Phobius"/>
    </source>
</evidence>
<feature type="transmembrane region" description="Helical" evidence="6">
    <location>
        <begin position="262"/>
        <end position="284"/>
    </location>
</feature>
<evidence type="ECO:0000256" key="1">
    <source>
        <dbReference type="ARBA" id="ARBA00004127"/>
    </source>
</evidence>
<feature type="transmembrane region" description="Helical" evidence="6">
    <location>
        <begin position="206"/>
        <end position="226"/>
    </location>
</feature>
<dbReference type="Proteomes" id="UP000777935">
    <property type="component" value="Unassembled WGS sequence"/>
</dbReference>
<evidence type="ECO:0000256" key="4">
    <source>
        <dbReference type="ARBA" id="ARBA00022989"/>
    </source>
</evidence>
<evidence type="ECO:0000256" key="2">
    <source>
        <dbReference type="ARBA" id="ARBA00022448"/>
    </source>
</evidence>
<evidence type="ECO:0000313" key="8">
    <source>
        <dbReference type="Proteomes" id="UP000777935"/>
    </source>
</evidence>
<feature type="transmembrane region" description="Helical" evidence="6">
    <location>
        <begin position="401"/>
        <end position="424"/>
    </location>
</feature>
<proteinExistence type="predicted"/>
<evidence type="ECO:0000256" key="5">
    <source>
        <dbReference type="ARBA" id="ARBA00023136"/>
    </source>
</evidence>
<sequence length="466" mass="51185">MQEISLRKRIWGWMAFDWASQPYYTLGLTFIFGPYFAGVAADYFIASGMPEQDADARTQSLWSFSQMIAGLIIAFTAPVLGAFADASGRKIPWIAFFSIIYVGAAWSLWWLYPDGRGIWLTLILFYVGFIAAESALNFVNAILPSLGNDDEVGRLSGSGLAVGYWGGVVGLFIMLLFFAENEQGKTLIGLNPAFGLDPEAREGTRFIGPFIAMWYALFIIPFFMWVRDEKLPFQPKIPAKKVMTDLWATIKSVFKRKSLGNFLLSSMLYRDALNAMYTFGGVYARLVLEWSLIMIGVFGIIGALTAAIAAYVGGFFDRKYGPKPVIRVCIYVLIAVGIMIVGMSRTYIFGIPLPEGSILPDIIFFLCGAGIGGAGGALYASSRSMMVRHTNPDRPTEAFGLFALSGKATAFLAPALIALFTWGLNNNQLGFIPVIFLFILGLILLRWVNSDGDKAEWSASSASSSR</sequence>
<name>A0ABX2ISE5_9RHOB</name>
<dbReference type="EMBL" id="JABUFE010000001">
    <property type="protein sequence ID" value="NSX53211.1"/>
    <property type="molecule type" value="Genomic_DNA"/>
</dbReference>
<feature type="transmembrane region" description="Helical" evidence="6">
    <location>
        <begin position="118"/>
        <end position="143"/>
    </location>
</feature>
<reference evidence="7 8" key="1">
    <citation type="submission" date="2020-06" db="EMBL/GenBank/DDBJ databases">
        <title>Sulfitobacter algicola sp. nov., isolated from green algae.</title>
        <authorList>
            <person name="Wang C."/>
        </authorList>
    </citation>
    <scope>NUCLEOTIDE SEQUENCE [LARGE SCALE GENOMIC DNA]</scope>
    <source>
        <strain evidence="7 8">1151</strain>
    </source>
</reference>
<dbReference type="Pfam" id="PF11700">
    <property type="entry name" value="ATG22"/>
    <property type="match status" value="1"/>
</dbReference>
<feature type="transmembrane region" description="Helical" evidence="6">
    <location>
        <begin position="91"/>
        <end position="112"/>
    </location>
</feature>
<feature type="transmembrane region" description="Helical" evidence="6">
    <location>
        <begin position="61"/>
        <end position="84"/>
    </location>
</feature>
<accession>A0ABX2ISE5</accession>
<dbReference type="InterPro" id="IPR024671">
    <property type="entry name" value="Atg22-like"/>
</dbReference>
<dbReference type="RefSeq" id="WP_174134339.1">
    <property type="nucleotide sequence ID" value="NZ_JABUFE010000001.1"/>
</dbReference>
<feature type="transmembrane region" description="Helical" evidence="6">
    <location>
        <begin position="290"/>
        <end position="316"/>
    </location>
</feature>
<feature type="transmembrane region" description="Helical" evidence="6">
    <location>
        <begin position="155"/>
        <end position="179"/>
    </location>
</feature>
<dbReference type="InterPro" id="IPR050495">
    <property type="entry name" value="ATG22/LtaA_families"/>
</dbReference>
<feature type="transmembrane region" description="Helical" evidence="6">
    <location>
        <begin position="430"/>
        <end position="448"/>
    </location>
</feature>
<dbReference type="SUPFAM" id="SSF103473">
    <property type="entry name" value="MFS general substrate transporter"/>
    <property type="match status" value="1"/>
</dbReference>
<keyword evidence="5 6" id="KW-0472">Membrane</keyword>
<keyword evidence="8" id="KW-1185">Reference proteome</keyword>
<keyword evidence="2" id="KW-0813">Transport</keyword>
<feature type="transmembrane region" description="Helical" evidence="6">
    <location>
        <begin position="362"/>
        <end position="380"/>
    </location>
</feature>
<protein>
    <submittedName>
        <fullName evidence="7">MFS transporter</fullName>
    </submittedName>
</protein>
<comment type="caution">
    <text evidence="7">The sequence shown here is derived from an EMBL/GenBank/DDBJ whole genome shotgun (WGS) entry which is preliminary data.</text>
</comment>